<feature type="chain" id="PRO_5011498346" evidence="2">
    <location>
        <begin position="21"/>
        <end position="226"/>
    </location>
</feature>
<protein>
    <submittedName>
        <fullName evidence="3">Uncharacterized protein</fullName>
    </submittedName>
</protein>
<evidence type="ECO:0000313" key="4">
    <source>
        <dbReference type="Proteomes" id="UP000199400"/>
    </source>
</evidence>
<keyword evidence="2" id="KW-0732">Signal</keyword>
<keyword evidence="4" id="KW-1185">Reference proteome</keyword>
<organism evidence="3 4">
    <name type="scientific">Nannocystis exedens</name>
    <dbReference type="NCBI Taxonomy" id="54"/>
    <lineage>
        <taxon>Bacteria</taxon>
        <taxon>Pseudomonadati</taxon>
        <taxon>Myxococcota</taxon>
        <taxon>Polyangia</taxon>
        <taxon>Nannocystales</taxon>
        <taxon>Nannocystaceae</taxon>
        <taxon>Nannocystis</taxon>
    </lineage>
</organism>
<feature type="compositionally biased region" description="Low complexity" evidence="1">
    <location>
        <begin position="67"/>
        <end position="106"/>
    </location>
</feature>
<dbReference type="PROSITE" id="PS51257">
    <property type="entry name" value="PROKAR_LIPOPROTEIN"/>
    <property type="match status" value="1"/>
</dbReference>
<name>A0A1I1Y9Q7_9BACT</name>
<feature type="signal peptide" evidence="2">
    <location>
        <begin position="1"/>
        <end position="20"/>
    </location>
</feature>
<dbReference type="EMBL" id="FOMX01000009">
    <property type="protein sequence ID" value="SFE14863.1"/>
    <property type="molecule type" value="Genomic_DNA"/>
</dbReference>
<reference evidence="4" key="1">
    <citation type="submission" date="2016-10" db="EMBL/GenBank/DDBJ databases">
        <authorList>
            <person name="Varghese N."/>
            <person name="Submissions S."/>
        </authorList>
    </citation>
    <scope>NUCLEOTIDE SEQUENCE [LARGE SCALE GENOMIC DNA]</scope>
    <source>
        <strain evidence="4">ATCC 25963</strain>
    </source>
</reference>
<accession>A0A1I1Y9Q7</accession>
<evidence type="ECO:0000313" key="3">
    <source>
        <dbReference type="EMBL" id="SFE14863.1"/>
    </source>
</evidence>
<sequence>MSIRSLTSFSLVTVLALGLAACGDDGKPNLTTATTATTPGSTNTTNPNNTTDGTATDATDTDDTDGTDAGTATESTATDPTVTSTTTPTTTEGPVTTTTTTSTTDDTATATATTVSTTDDTTTDTTTGGAGGEYGGCGAMGECPAGSDCLMITGLEGNFCAPQCDGMMCPPTGAMAQAQCVLGMGMGEPTHCAALCPPGNDAACPAGTTCKEVPDQPMPIGVCTAP</sequence>
<evidence type="ECO:0000256" key="1">
    <source>
        <dbReference type="SAM" id="MobiDB-lite"/>
    </source>
</evidence>
<dbReference type="Proteomes" id="UP000199400">
    <property type="component" value="Unassembled WGS sequence"/>
</dbReference>
<feature type="compositionally biased region" description="Low complexity" evidence="1">
    <location>
        <begin position="31"/>
        <end position="58"/>
    </location>
</feature>
<proteinExistence type="predicted"/>
<gene>
    <name evidence="3" type="ORF">SAMN02745121_03181</name>
</gene>
<feature type="region of interest" description="Disordered" evidence="1">
    <location>
        <begin position="21"/>
        <end position="106"/>
    </location>
</feature>
<dbReference type="AlphaFoldDB" id="A0A1I1Y9Q7"/>
<evidence type="ECO:0000256" key="2">
    <source>
        <dbReference type="SAM" id="SignalP"/>
    </source>
</evidence>